<dbReference type="EMBL" id="RRYP01030559">
    <property type="protein sequence ID" value="TNV71129.1"/>
    <property type="molecule type" value="Genomic_DNA"/>
</dbReference>
<reference evidence="1" key="1">
    <citation type="submission" date="2019-06" db="EMBL/GenBank/DDBJ databases">
        <authorList>
            <person name="Zheng W."/>
        </authorList>
    </citation>
    <scope>NUCLEOTIDE SEQUENCE</scope>
    <source>
        <strain evidence="1">QDHG01</strain>
    </source>
</reference>
<evidence type="ECO:0000313" key="1">
    <source>
        <dbReference type="EMBL" id="TNV71129.1"/>
    </source>
</evidence>
<proteinExistence type="predicted"/>
<accession>A0A8J8NAI8</accession>
<protein>
    <submittedName>
        <fullName evidence="1">Uncharacterized protein</fullName>
    </submittedName>
</protein>
<organism evidence="1 2">
    <name type="scientific">Halteria grandinella</name>
    <dbReference type="NCBI Taxonomy" id="5974"/>
    <lineage>
        <taxon>Eukaryota</taxon>
        <taxon>Sar</taxon>
        <taxon>Alveolata</taxon>
        <taxon>Ciliophora</taxon>
        <taxon>Intramacronucleata</taxon>
        <taxon>Spirotrichea</taxon>
        <taxon>Stichotrichia</taxon>
        <taxon>Sporadotrichida</taxon>
        <taxon>Halteriidae</taxon>
        <taxon>Halteria</taxon>
    </lineage>
</organism>
<dbReference type="Proteomes" id="UP000785679">
    <property type="component" value="Unassembled WGS sequence"/>
</dbReference>
<evidence type="ECO:0000313" key="2">
    <source>
        <dbReference type="Proteomes" id="UP000785679"/>
    </source>
</evidence>
<name>A0A8J8NAI8_HALGN</name>
<dbReference type="AlphaFoldDB" id="A0A8J8NAI8"/>
<comment type="caution">
    <text evidence="1">The sequence shown here is derived from an EMBL/GenBank/DDBJ whole genome shotgun (WGS) entry which is preliminary data.</text>
</comment>
<gene>
    <name evidence="1" type="ORF">FGO68_gene15656</name>
</gene>
<keyword evidence="2" id="KW-1185">Reference proteome</keyword>
<sequence length="118" mass="13503">MKIQWRTKEKCRQRDLASDFITIKYRSSSLEVCTQVLLESCFFSSHDRLIAKSSLNQIAQWWSPGIVKQALLILASGWFSGTGGKSWIRVIQTAFLMVQYTFMGQKGSTQTLYIKELG</sequence>